<dbReference type="HOGENOM" id="CLU_195868_0_0_3"/>
<name>D7E133_NOSA0</name>
<accession>D7E133</accession>
<dbReference type="eggNOG" id="COG2442">
    <property type="taxonomic scope" value="Bacteria"/>
</dbReference>
<gene>
    <name evidence="1" type="ordered locus">Aazo_0699</name>
</gene>
<reference evidence="1 2" key="1">
    <citation type="journal article" date="2010" name="PLoS ONE">
        <title>Genome erosion in a nitrogen-fixing vertically transmitted endosymbiotic multicellular cyanobacterium.</title>
        <authorList>
            <person name="Ran L."/>
            <person name="Larsson J."/>
            <person name="Vigil-Stenman T."/>
            <person name="Nylander J.A."/>
            <person name="Ininbergs K."/>
            <person name="Zheng W.W."/>
            <person name="Lapidus A."/>
            <person name="Lowry S."/>
            <person name="Haselkorn R."/>
            <person name="Bergman B."/>
        </authorList>
    </citation>
    <scope>NUCLEOTIDE SEQUENCE [LARGE SCALE GENOMIC DNA]</scope>
    <source>
        <strain evidence="1 2">0708</strain>
    </source>
</reference>
<keyword evidence="2" id="KW-1185">Reference proteome</keyword>
<dbReference type="OrthoDB" id="573320at2"/>
<evidence type="ECO:0000313" key="1">
    <source>
        <dbReference type="EMBL" id="ADI63162.1"/>
    </source>
</evidence>
<dbReference type="AlphaFoldDB" id="D7E133"/>
<sequence length="83" mass="9279">MKAVEVTGTTDEKEQFLLDQAINVEIPGRVRVILLFDRSTDELENDPDDTPIKSVKASLKILLQQAKAGEHILLAQMWEGIGF</sequence>
<dbReference type="STRING" id="551115.Aazo_0699"/>
<proteinExistence type="predicted"/>
<dbReference type="KEGG" id="naz:Aazo_0699"/>
<dbReference type="RefSeq" id="WP_013190180.1">
    <property type="nucleotide sequence ID" value="NC_014248.1"/>
</dbReference>
<dbReference type="Proteomes" id="UP000001511">
    <property type="component" value="Chromosome"/>
</dbReference>
<organism evidence="1 2">
    <name type="scientific">Nostoc azollae (strain 0708)</name>
    <name type="common">Anabaena azollae (strain 0708)</name>
    <dbReference type="NCBI Taxonomy" id="551115"/>
    <lineage>
        <taxon>Bacteria</taxon>
        <taxon>Bacillati</taxon>
        <taxon>Cyanobacteriota</taxon>
        <taxon>Cyanophyceae</taxon>
        <taxon>Nostocales</taxon>
        <taxon>Nostocaceae</taxon>
        <taxon>Trichormus</taxon>
    </lineage>
</organism>
<protein>
    <submittedName>
        <fullName evidence="1">Uncharacterized protein</fullName>
    </submittedName>
</protein>
<dbReference type="EMBL" id="CP002059">
    <property type="protein sequence ID" value="ADI63162.1"/>
    <property type="molecule type" value="Genomic_DNA"/>
</dbReference>
<evidence type="ECO:0000313" key="2">
    <source>
        <dbReference type="Proteomes" id="UP000001511"/>
    </source>
</evidence>